<comment type="caution">
    <text evidence="2">The sequence shown here is derived from an EMBL/GenBank/DDBJ whole genome shotgun (WGS) entry which is preliminary data.</text>
</comment>
<evidence type="ECO:0000313" key="2">
    <source>
        <dbReference type="EMBL" id="NML26498.1"/>
    </source>
</evidence>
<evidence type="ECO:0000313" key="3">
    <source>
        <dbReference type="Proteomes" id="UP000580043"/>
    </source>
</evidence>
<organism evidence="2 3">
    <name type="scientific">Zoogloea dura</name>
    <dbReference type="NCBI Taxonomy" id="2728840"/>
    <lineage>
        <taxon>Bacteria</taxon>
        <taxon>Pseudomonadati</taxon>
        <taxon>Pseudomonadota</taxon>
        <taxon>Betaproteobacteria</taxon>
        <taxon>Rhodocyclales</taxon>
        <taxon>Zoogloeaceae</taxon>
        <taxon>Zoogloea</taxon>
    </lineage>
</organism>
<dbReference type="RefSeq" id="WP_169146031.1">
    <property type="nucleotide sequence ID" value="NZ_JABBGA010000008.1"/>
</dbReference>
<dbReference type="AlphaFoldDB" id="A0A848G2P8"/>
<protein>
    <recommendedName>
        <fullName evidence="1">Cyclophilin TM1367-like domain-containing protein</fullName>
    </recommendedName>
</protein>
<evidence type="ECO:0000259" key="1">
    <source>
        <dbReference type="Pfam" id="PF04126"/>
    </source>
</evidence>
<dbReference type="Gene3D" id="2.40.100.20">
    <property type="match status" value="1"/>
</dbReference>
<reference evidence="2 3" key="1">
    <citation type="submission" date="2020-04" db="EMBL/GenBank/DDBJ databases">
        <title>Zoogloea sp. G-4-1-14 isolated from soil.</title>
        <authorList>
            <person name="Dahal R.H."/>
        </authorList>
    </citation>
    <scope>NUCLEOTIDE SEQUENCE [LARGE SCALE GENOMIC DNA]</scope>
    <source>
        <strain evidence="2 3">G-4-1-14</strain>
    </source>
</reference>
<dbReference type="Pfam" id="PF04126">
    <property type="entry name" value="Cyclophil_like"/>
    <property type="match status" value="1"/>
</dbReference>
<feature type="domain" description="Cyclophilin TM1367-like" evidence="1">
    <location>
        <begin position="1"/>
        <end position="111"/>
    </location>
</feature>
<dbReference type="InterPro" id="IPR029000">
    <property type="entry name" value="Cyclophilin-like_dom_sf"/>
</dbReference>
<name>A0A848G2P8_9RHOO</name>
<dbReference type="SUPFAM" id="SSF50891">
    <property type="entry name" value="Cyclophilin-like"/>
    <property type="match status" value="1"/>
</dbReference>
<sequence length="129" mass="13669">MRILISWDHGQVPARLFDTPSARAVFSALPIHANASRRGVEMRLSAALGLKREAGARQVVEAGTLCYWIEGASLTVPLCPGQAARLASPCNVLGRLEGDPAALEGVRNGHLLVLSRLTDNGDADETTLA</sequence>
<gene>
    <name evidence="2" type="ORF">HHL15_12145</name>
</gene>
<keyword evidence="3" id="KW-1185">Reference proteome</keyword>
<dbReference type="InterPro" id="IPR025658">
    <property type="entry name" value="Cyclophilin_TM1367"/>
</dbReference>
<dbReference type="Proteomes" id="UP000580043">
    <property type="component" value="Unassembled WGS sequence"/>
</dbReference>
<proteinExistence type="predicted"/>
<accession>A0A848G2P8</accession>
<dbReference type="EMBL" id="JABBGA010000008">
    <property type="protein sequence ID" value="NML26498.1"/>
    <property type="molecule type" value="Genomic_DNA"/>
</dbReference>